<evidence type="ECO:0000313" key="9">
    <source>
        <dbReference type="Proteomes" id="UP000053328"/>
    </source>
</evidence>
<dbReference type="SUPFAM" id="SSF51971">
    <property type="entry name" value="Nucleotide-binding domain"/>
    <property type="match status" value="1"/>
</dbReference>
<evidence type="ECO:0000256" key="3">
    <source>
        <dbReference type="ARBA" id="ARBA00022630"/>
    </source>
</evidence>
<keyword evidence="3" id="KW-0285">Flavoprotein</keyword>
<protein>
    <recommendedName>
        <fullName evidence="7">FAD dependent oxidoreductase domain-containing protein</fullName>
    </recommendedName>
</protein>
<dbReference type="GeneID" id="27338766"/>
<dbReference type="Gene3D" id="3.40.50.720">
    <property type="entry name" value="NAD(P)-binding Rossmann-like Domain"/>
    <property type="match status" value="1"/>
</dbReference>
<dbReference type="Proteomes" id="UP000053328">
    <property type="component" value="Unassembled WGS sequence"/>
</dbReference>
<sequence>MSEYIVIIGAGILGLTAALRIQDLIHAQGLPYKLIIIAKEFPSSPSSIQPSPNYASMHAGAHVRPILALTPQLAREARWLKYTCNVFAEQVATQPWLGVTQVPGVEYFENPSPEIQSLDAATFMTQSGLQGFRRIDEHTLPRGVKLGYEYTTYCINSPIYCMALLRKFILNGGSIMTADVKCEEEAAAAAVAPAARLVINASGMGFGDKACFPTRGQIALTNIPAEKTITRQNADGTWSFVIPRGFDGGTIVGGTKEAGEWDARPDQRTRATLAKSMRELALLSSSSMTEGKHQYLTTSQTPSYEILQDVVGRRPTRDGGLRLEVERRTLPQSSQTQSASDRQAKILVIVHAYGAGGRGYEISWGVAEEVKDLVTGVLRDEGLTRQAGSVWELGKILPST</sequence>
<dbReference type="Pfam" id="PF01266">
    <property type="entry name" value="DAO"/>
    <property type="match status" value="1"/>
</dbReference>
<gene>
    <name evidence="8" type="ORF">PV08_11683</name>
</gene>
<reference evidence="8 9" key="1">
    <citation type="submission" date="2015-01" db="EMBL/GenBank/DDBJ databases">
        <title>The Genome Sequence of Exophiala spinifera CBS89968.</title>
        <authorList>
            <consortium name="The Broad Institute Genomics Platform"/>
            <person name="Cuomo C."/>
            <person name="de Hoog S."/>
            <person name="Gorbushina A."/>
            <person name="Stielow B."/>
            <person name="Teixiera M."/>
            <person name="Abouelleil A."/>
            <person name="Chapman S.B."/>
            <person name="Priest M."/>
            <person name="Young S.K."/>
            <person name="Wortman J."/>
            <person name="Nusbaum C."/>
            <person name="Birren B."/>
        </authorList>
    </citation>
    <scope>NUCLEOTIDE SEQUENCE [LARGE SCALE GENOMIC DNA]</scope>
    <source>
        <strain evidence="8 9">CBS 89968</strain>
    </source>
</reference>
<feature type="binding site" evidence="6">
    <location>
        <position position="357"/>
    </location>
    <ligand>
        <name>D-dopa</name>
        <dbReference type="ChEBI" id="CHEBI:149689"/>
    </ligand>
</feature>
<dbReference type="PANTHER" id="PTHR11530:SF26">
    <property type="entry name" value="FAD DEPENDENT OXIDOREDUCTASE SUPERFAMILY (AFU_ORTHOLOGUE AFUA_5G13940)"/>
    <property type="match status" value="1"/>
</dbReference>
<keyword evidence="4 6" id="KW-0274">FAD</keyword>
<dbReference type="HOGENOM" id="CLU_034311_2_0_1"/>
<dbReference type="AlphaFoldDB" id="A0A0D1ZA62"/>
<dbReference type="GO" id="GO:0019478">
    <property type="term" value="P:D-amino acid catabolic process"/>
    <property type="evidence" value="ECO:0007669"/>
    <property type="project" value="TreeGrafter"/>
</dbReference>
<comment type="cofactor">
    <cofactor evidence="1 6">
        <name>FAD</name>
        <dbReference type="ChEBI" id="CHEBI:57692"/>
    </cofactor>
</comment>
<dbReference type="SUPFAM" id="SSF54373">
    <property type="entry name" value="FAD-linked reductases, C-terminal domain"/>
    <property type="match status" value="1"/>
</dbReference>
<feature type="domain" description="FAD dependent oxidoreductase" evidence="7">
    <location>
        <begin position="5"/>
        <end position="373"/>
    </location>
</feature>
<keyword evidence="9" id="KW-1185">Reference proteome</keyword>
<evidence type="ECO:0000256" key="6">
    <source>
        <dbReference type="PIRSR" id="PIRSR000189-1"/>
    </source>
</evidence>
<feature type="binding site" evidence="6">
    <location>
        <position position="314"/>
    </location>
    <ligand>
        <name>D-dopa</name>
        <dbReference type="ChEBI" id="CHEBI:149689"/>
    </ligand>
</feature>
<dbReference type="GO" id="GO:0071949">
    <property type="term" value="F:FAD binding"/>
    <property type="evidence" value="ECO:0007669"/>
    <property type="project" value="InterPro"/>
</dbReference>
<proteinExistence type="inferred from homology"/>
<evidence type="ECO:0000256" key="5">
    <source>
        <dbReference type="ARBA" id="ARBA00023002"/>
    </source>
</evidence>
<keyword evidence="5" id="KW-0560">Oxidoreductase</keyword>
<evidence type="ECO:0000256" key="4">
    <source>
        <dbReference type="ARBA" id="ARBA00022827"/>
    </source>
</evidence>
<dbReference type="PIRSF" id="PIRSF000189">
    <property type="entry name" value="D-aa_oxidase"/>
    <property type="match status" value="1"/>
</dbReference>
<evidence type="ECO:0000256" key="1">
    <source>
        <dbReference type="ARBA" id="ARBA00001974"/>
    </source>
</evidence>
<accession>A0A0D1ZA62</accession>
<organism evidence="8 9">
    <name type="scientific">Exophiala spinifera</name>
    <dbReference type="NCBI Taxonomy" id="91928"/>
    <lineage>
        <taxon>Eukaryota</taxon>
        <taxon>Fungi</taxon>
        <taxon>Dikarya</taxon>
        <taxon>Ascomycota</taxon>
        <taxon>Pezizomycotina</taxon>
        <taxon>Eurotiomycetes</taxon>
        <taxon>Chaetothyriomycetidae</taxon>
        <taxon>Chaetothyriales</taxon>
        <taxon>Herpotrichiellaceae</taxon>
        <taxon>Exophiala</taxon>
    </lineage>
</organism>
<comment type="similarity">
    <text evidence="2">Belongs to the DAMOX/DASOX family.</text>
</comment>
<dbReference type="VEuPathDB" id="FungiDB:PV08_11683"/>
<dbReference type="InterPro" id="IPR006181">
    <property type="entry name" value="D-amino_acid_oxidase_CS"/>
</dbReference>
<evidence type="ECO:0000259" key="7">
    <source>
        <dbReference type="Pfam" id="PF01266"/>
    </source>
</evidence>
<name>A0A0D1ZA62_9EURO</name>
<evidence type="ECO:0000256" key="2">
    <source>
        <dbReference type="ARBA" id="ARBA00006730"/>
    </source>
</evidence>
<dbReference type="Gene3D" id="3.30.9.10">
    <property type="entry name" value="D-Amino Acid Oxidase, subunit A, domain 2"/>
    <property type="match status" value="1"/>
</dbReference>
<evidence type="ECO:0000313" key="8">
    <source>
        <dbReference type="EMBL" id="KIW09907.1"/>
    </source>
</evidence>
<dbReference type="GO" id="GO:0005737">
    <property type="term" value="C:cytoplasm"/>
    <property type="evidence" value="ECO:0007669"/>
    <property type="project" value="TreeGrafter"/>
</dbReference>
<dbReference type="GO" id="GO:0003884">
    <property type="term" value="F:D-amino-acid oxidase activity"/>
    <property type="evidence" value="ECO:0007669"/>
    <property type="project" value="InterPro"/>
</dbReference>
<dbReference type="RefSeq" id="XP_016230123.1">
    <property type="nucleotide sequence ID" value="XM_016385991.1"/>
</dbReference>
<dbReference type="InterPro" id="IPR023209">
    <property type="entry name" value="DAO"/>
</dbReference>
<dbReference type="InterPro" id="IPR006076">
    <property type="entry name" value="FAD-dep_OxRdtase"/>
</dbReference>
<dbReference type="PANTHER" id="PTHR11530">
    <property type="entry name" value="D-AMINO ACID OXIDASE"/>
    <property type="match status" value="1"/>
</dbReference>
<feature type="binding site" evidence="6">
    <location>
        <position position="180"/>
    </location>
    <ligand>
        <name>FAD</name>
        <dbReference type="ChEBI" id="CHEBI:57692"/>
    </ligand>
</feature>
<dbReference type="EMBL" id="KN847501">
    <property type="protein sequence ID" value="KIW09907.1"/>
    <property type="molecule type" value="Genomic_DNA"/>
</dbReference>
<dbReference type="STRING" id="91928.A0A0D1ZA62"/>
<dbReference type="OrthoDB" id="2015447at2759"/>
<dbReference type="PROSITE" id="PS00677">
    <property type="entry name" value="DAO"/>
    <property type="match status" value="1"/>
</dbReference>